<accession>W6AGU2</accession>
<gene>
    <name evidence="7" type="ORF">SCULI_v1c05680</name>
</gene>
<evidence type="ECO:0000256" key="1">
    <source>
        <dbReference type="ARBA" id="ARBA00009998"/>
    </source>
</evidence>
<dbReference type="GO" id="GO:0006308">
    <property type="term" value="P:DNA catabolic process"/>
    <property type="evidence" value="ECO:0007669"/>
    <property type="project" value="UniProtKB-UniRule"/>
</dbReference>
<dbReference type="AlphaFoldDB" id="W6AGU2"/>
<evidence type="ECO:0000313" key="7">
    <source>
        <dbReference type="EMBL" id="AHI52909.1"/>
    </source>
</evidence>
<dbReference type="Proteomes" id="UP000019267">
    <property type="component" value="Chromosome"/>
</dbReference>
<dbReference type="Gene3D" id="1.10.287.1040">
    <property type="entry name" value="Exonuclease VII, small subunit"/>
    <property type="match status" value="1"/>
</dbReference>
<keyword evidence="3" id="KW-0540">Nuclease</keyword>
<evidence type="ECO:0000256" key="6">
    <source>
        <dbReference type="NCBIfam" id="TIGR01280"/>
    </source>
</evidence>
<dbReference type="SUPFAM" id="SSF116842">
    <property type="entry name" value="XseB-like"/>
    <property type="match status" value="1"/>
</dbReference>
<organism evidence="7 8">
    <name type="scientific">Spiroplasma culicicola AES-1</name>
    <dbReference type="NCBI Taxonomy" id="1276246"/>
    <lineage>
        <taxon>Bacteria</taxon>
        <taxon>Bacillati</taxon>
        <taxon>Mycoplasmatota</taxon>
        <taxon>Mollicutes</taxon>
        <taxon>Entomoplasmatales</taxon>
        <taxon>Spiroplasmataceae</taxon>
        <taxon>Spiroplasma</taxon>
    </lineage>
</organism>
<keyword evidence="2" id="KW-0963">Cytoplasm</keyword>
<name>W6AGU2_9MOLU</name>
<dbReference type="GO" id="GO:0009318">
    <property type="term" value="C:exodeoxyribonuclease VII complex"/>
    <property type="evidence" value="ECO:0007669"/>
    <property type="project" value="UniProtKB-UniRule"/>
</dbReference>
<proteinExistence type="inferred from homology"/>
<dbReference type="InterPro" id="IPR003761">
    <property type="entry name" value="Exonuc_VII_S"/>
</dbReference>
<dbReference type="STRING" id="1276246.SCULI_v1c05680"/>
<reference evidence="7 8" key="1">
    <citation type="journal article" date="2014" name="Genome Biol. Evol.">
        <title>Molecular evolution of the substrate utilization strategies and putative virulence factors in mosquito-associated Spiroplasma species.</title>
        <authorList>
            <person name="Chang T.H."/>
            <person name="Lo W.S."/>
            <person name="Ku C."/>
            <person name="Chen L.L."/>
            <person name="Kuo C.H."/>
        </authorList>
    </citation>
    <scope>NUCLEOTIDE SEQUENCE [LARGE SCALE GENOMIC DNA]</scope>
    <source>
        <strain evidence="7">AES-1</strain>
    </source>
</reference>
<evidence type="ECO:0000313" key="8">
    <source>
        <dbReference type="Proteomes" id="UP000019267"/>
    </source>
</evidence>
<dbReference type="RefSeq" id="WP_025363145.1">
    <property type="nucleotide sequence ID" value="NZ_CP006681.1"/>
</dbReference>
<dbReference type="EC" id="3.1.11.6" evidence="6"/>
<keyword evidence="8" id="KW-1185">Reference proteome</keyword>
<dbReference type="NCBIfam" id="TIGR01280">
    <property type="entry name" value="xseB"/>
    <property type="match status" value="1"/>
</dbReference>
<sequence length="68" mass="7806">MENKNFTEILDQIKEISKKLNDPSTSIEDSIDLFKNGTAIIKEAKQHLETIEGEVNKVLENNQVEDFK</sequence>
<dbReference type="EMBL" id="CP006681">
    <property type="protein sequence ID" value="AHI52909.1"/>
    <property type="molecule type" value="Genomic_DNA"/>
</dbReference>
<keyword evidence="5" id="KW-0269">Exonuclease</keyword>
<dbReference type="Pfam" id="PF02609">
    <property type="entry name" value="Exonuc_VII_S"/>
    <property type="match status" value="1"/>
</dbReference>
<dbReference type="GO" id="GO:0008855">
    <property type="term" value="F:exodeoxyribonuclease VII activity"/>
    <property type="evidence" value="ECO:0007669"/>
    <property type="project" value="UniProtKB-UniRule"/>
</dbReference>
<dbReference type="HOGENOM" id="CLU_145918_7_1_14"/>
<dbReference type="OrthoDB" id="390016at2"/>
<dbReference type="PATRIC" id="fig|1276246.3.peg.566"/>
<evidence type="ECO:0000256" key="5">
    <source>
        <dbReference type="ARBA" id="ARBA00022839"/>
    </source>
</evidence>
<comment type="similarity">
    <text evidence="1">Belongs to the XseB family.</text>
</comment>
<keyword evidence="4" id="KW-0378">Hydrolase</keyword>
<dbReference type="KEGG" id="scq:SCULI_v1c05680"/>
<evidence type="ECO:0000256" key="2">
    <source>
        <dbReference type="ARBA" id="ARBA00022490"/>
    </source>
</evidence>
<protein>
    <recommendedName>
        <fullName evidence="6">Exodeoxyribonuclease VII small subunit</fullName>
        <ecNumber evidence="6">3.1.11.6</ecNumber>
    </recommendedName>
</protein>
<dbReference type="InterPro" id="IPR037004">
    <property type="entry name" value="Exonuc_VII_ssu_sf"/>
</dbReference>
<evidence type="ECO:0000256" key="3">
    <source>
        <dbReference type="ARBA" id="ARBA00022722"/>
    </source>
</evidence>
<evidence type="ECO:0000256" key="4">
    <source>
        <dbReference type="ARBA" id="ARBA00022801"/>
    </source>
</evidence>